<evidence type="ECO:0000313" key="1">
    <source>
        <dbReference type="EMBL" id="RAK89082.1"/>
    </source>
</evidence>
<keyword evidence="1" id="KW-0808">Transferase</keyword>
<keyword evidence="2" id="KW-1185">Reference proteome</keyword>
<proteinExistence type="predicted"/>
<gene>
    <name evidence="1" type="ORF">BO79DRAFT_146756</name>
</gene>
<organism evidence="1 2">
    <name type="scientific">Aspergillus costaricaensis CBS 115574</name>
    <dbReference type="NCBI Taxonomy" id="1448317"/>
    <lineage>
        <taxon>Eukaryota</taxon>
        <taxon>Fungi</taxon>
        <taxon>Dikarya</taxon>
        <taxon>Ascomycota</taxon>
        <taxon>Pezizomycotina</taxon>
        <taxon>Eurotiomycetes</taxon>
        <taxon>Eurotiomycetidae</taxon>
        <taxon>Eurotiales</taxon>
        <taxon>Aspergillaceae</taxon>
        <taxon>Aspergillus</taxon>
        <taxon>Aspergillus subgen. Circumdati</taxon>
    </lineage>
</organism>
<name>A0ACD1IFL7_9EURO</name>
<evidence type="ECO:0000313" key="2">
    <source>
        <dbReference type="Proteomes" id="UP000249748"/>
    </source>
</evidence>
<dbReference type="EMBL" id="KZ824548">
    <property type="protein sequence ID" value="RAK89082.1"/>
    <property type="molecule type" value="Genomic_DNA"/>
</dbReference>
<reference evidence="1" key="1">
    <citation type="submission" date="2018-02" db="EMBL/GenBank/DDBJ databases">
        <title>The genomes of Aspergillus section Nigri reveals drivers in fungal speciation.</title>
        <authorList>
            <consortium name="DOE Joint Genome Institute"/>
            <person name="Vesth T.C."/>
            <person name="Nybo J."/>
            <person name="Theobald S."/>
            <person name="Brandl J."/>
            <person name="Frisvad J.C."/>
            <person name="Nielsen K.F."/>
            <person name="Lyhne E.K."/>
            <person name="Kogle M.E."/>
            <person name="Kuo A."/>
            <person name="Riley R."/>
            <person name="Clum A."/>
            <person name="Nolan M."/>
            <person name="Lipzen A."/>
            <person name="Salamov A."/>
            <person name="Henrissat B."/>
            <person name="Wiebenga A."/>
            <person name="De vries R.P."/>
            <person name="Grigoriev I.V."/>
            <person name="Mortensen U.H."/>
            <person name="Andersen M.R."/>
            <person name="Baker S.E."/>
        </authorList>
    </citation>
    <scope>NUCLEOTIDE SEQUENCE</scope>
    <source>
        <strain evidence="1">CBS 115574</strain>
    </source>
</reference>
<keyword evidence="1" id="KW-0418">Kinase</keyword>
<accession>A0ACD1IFL7</accession>
<sequence length="371" mass="42469">MRRFERITQVVEPVEEYRRGGYHPVHLHDTFGQKYEVVGKLAYGQFSTVWLAKDKTNTHQHVALKILKADASADSKELLILRHLAASEFDHPGKSHVVELLDHFYHTGPNGIHLCLVFPVMISDLQEMIVTWTPRQAGYVEIMSRQILLGLDFLHRSDIVHCADLQSGNMLVAVTDSINDTEDFLEPPQFSPVRWLEGVTKDDSAPQYLMPSQRRYNQLKNVQHSNLVVKIGDLGGAQFRRQCNERPVTPLSLRAPEIIHGSPWDWTIDIWALGCLIFEIATNEPLFPLCTFGIPREEVNKEHLELIHDRMCDPAGQVGFAAYLAERLQDDFGAENVQRLAKFLLLMLRVNREERCCTKELLQDAFTVNEH</sequence>
<dbReference type="Proteomes" id="UP000249748">
    <property type="component" value="Unassembled WGS sequence"/>
</dbReference>
<protein>
    <submittedName>
        <fullName evidence="1">Serine protein kinase</fullName>
    </submittedName>
</protein>